<evidence type="ECO:0000256" key="3">
    <source>
        <dbReference type="ARBA" id="ARBA00022679"/>
    </source>
</evidence>
<comment type="similarity">
    <text evidence="1">Belongs to the DNA polymerase type-B family.</text>
</comment>
<keyword evidence="7" id="KW-0238">DNA-binding</keyword>
<dbReference type="STRING" id="259564.Mbur_0569"/>
<dbReference type="AlphaFoldDB" id="Q12YD3"/>
<protein>
    <recommendedName>
        <fullName evidence="2">DNA-directed DNA polymerase</fullName>
        <ecNumber evidence="2">2.7.7.7</ecNumber>
    </recommendedName>
</protein>
<comment type="catalytic activity">
    <reaction evidence="8">
        <text>DNA(n) + a 2'-deoxyribonucleoside 5'-triphosphate = DNA(n+1) + diphosphate</text>
        <dbReference type="Rhea" id="RHEA:22508"/>
        <dbReference type="Rhea" id="RHEA-COMP:17339"/>
        <dbReference type="Rhea" id="RHEA-COMP:17340"/>
        <dbReference type="ChEBI" id="CHEBI:33019"/>
        <dbReference type="ChEBI" id="CHEBI:61560"/>
        <dbReference type="ChEBI" id="CHEBI:173112"/>
        <dbReference type="EC" id="2.7.7.7"/>
    </reaction>
</comment>
<dbReference type="SUPFAM" id="SSF56672">
    <property type="entry name" value="DNA/RNA polymerases"/>
    <property type="match status" value="1"/>
</dbReference>
<evidence type="ECO:0000256" key="6">
    <source>
        <dbReference type="ARBA" id="ARBA00022932"/>
    </source>
</evidence>
<dbReference type="InterPro" id="IPR012337">
    <property type="entry name" value="RNaseH-like_sf"/>
</dbReference>
<dbReference type="EC" id="2.7.7.7" evidence="2"/>
<dbReference type="Gene3D" id="3.90.1600.10">
    <property type="entry name" value="Palm domain of DNA polymerase"/>
    <property type="match status" value="1"/>
</dbReference>
<dbReference type="GO" id="GO:0000166">
    <property type="term" value="F:nucleotide binding"/>
    <property type="evidence" value="ECO:0007669"/>
    <property type="project" value="InterPro"/>
</dbReference>
<feature type="domain" description="DNA-directed DNA polymerase family B mitochondria/virus" evidence="9">
    <location>
        <begin position="158"/>
        <end position="359"/>
    </location>
</feature>
<dbReference type="Pfam" id="PF03175">
    <property type="entry name" value="DNA_pol_B_2"/>
    <property type="match status" value="1"/>
</dbReference>
<dbReference type="HOGENOM" id="CLU_325076_0_0_2"/>
<name>Q12YD3_METBU</name>
<dbReference type="OrthoDB" id="134451at2157"/>
<evidence type="ECO:0000256" key="1">
    <source>
        <dbReference type="ARBA" id="ARBA00005755"/>
    </source>
</evidence>
<evidence type="ECO:0000256" key="7">
    <source>
        <dbReference type="ARBA" id="ARBA00023125"/>
    </source>
</evidence>
<dbReference type="InterPro" id="IPR023211">
    <property type="entry name" value="DNA_pol_palm_dom_sf"/>
</dbReference>
<dbReference type="GeneID" id="3997094"/>
<dbReference type="KEGG" id="mbu:Mbur_0569"/>
<dbReference type="GO" id="GO:0003887">
    <property type="term" value="F:DNA-directed DNA polymerase activity"/>
    <property type="evidence" value="ECO:0007669"/>
    <property type="project" value="UniProtKB-KW"/>
</dbReference>
<dbReference type="Proteomes" id="UP000001979">
    <property type="component" value="Chromosome"/>
</dbReference>
<dbReference type="SMART" id="SM00486">
    <property type="entry name" value="POLBc"/>
    <property type="match status" value="1"/>
</dbReference>
<keyword evidence="11" id="KW-1185">Reference proteome</keyword>
<keyword evidence="5" id="KW-0235">DNA replication</keyword>
<dbReference type="Gene3D" id="1.10.287.690">
    <property type="entry name" value="Helix hairpin bin"/>
    <property type="match status" value="1"/>
</dbReference>
<dbReference type="InterPro" id="IPR004868">
    <property type="entry name" value="DNA-dir_DNA_pol_B_mt/vir"/>
</dbReference>
<accession>Q12YD3</accession>
<evidence type="ECO:0000256" key="8">
    <source>
        <dbReference type="ARBA" id="ARBA00049244"/>
    </source>
</evidence>
<keyword evidence="4" id="KW-0548">Nucleotidyltransferase</keyword>
<organism evidence="10 11">
    <name type="scientific">Methanococcoides burtonii (strain DSM 6242 / NBRC 107633 / OCM 468 / ACE-M)</name>
    <dbReference type="NCBI Taxonomy" id="259564"/>
    <lineage>
        <taxon>Archaea</taxon>
        <taxon>Methanobacteriati</taxon>
        <taxon>Methanobacteriota</taxon>
        <taxon>Stenosarchaea group</taxon>
        <taxon>Methanomicrobia</taxon>
        <taxon>Methanosarcinales</taxon>
        <taxon>Methanosarcinaceae</taxon>
        <taxon>Methanococcoides</taxon>
    </lineage>
</organism>
<evidence type="ECO:0000259" key="9">
    <source>
        <dbReference type="Pfam" id="PF03175"/>
    </source>
</evidence>
<sequence length="889" mass="102294">MSNIALRGYTQKIKESSGNSFFKPREDPLRHDRTLVFDTETTTDQYQNVKIGYFKICQDGYIQHKGMFYDAAMLNDNEKKVCEVYTSKYDIPLYTLNEFIDEVFYPEVFGLKTLCVGFNLPFDISRISKRVGDSRKQNKGGFTFTLSENKFNPPIIVKKMGDAYNFKFTSTKINKGNDHFTGYFLDAQKLAEVLLQSKKISLDKAGQKLNTKTKKMKNIEHGKVTKKYIDYLIQDVETTYQVYEKLIEELDHYQIDIPPTKIFSSASIGKHSLKQLGIESFLSLNPEFSHEMLGNIMTSYYGGRCECKIRKEPVKVTTLDFTSMYPTITMEMDLWKFMIAESLEMKDITDEIKEMLSKVNLAYLQNKDNWKDFVVMVKIQPDEDIVPVRMDYKGSGTGYNVGINYLSSDSELWYALPDVINSVILTGKVPIIIEAIKFIPKGIQKGLKKSQILGIDVDPTKDNLVQVLVEERQNIKLHMKDISKDDPEYQQLSSRAQAIKILVNAMSYGIFIELNPENKKSDIQVFGLDDFNTSENRYEKAGNYYHPLLAVMITAGSKLFLAMAEAKTKELDSVHAYMDTDSIFVPPEHAQEIIDYFQPLNPYSLDIDLLKPEKEDMWSYGISSKRYALYTYENEEINFMEGERSFKLHGLGHLTNPFPKTIGDWQAEIWEDLLQLHYGILTEIDIEEKYSNLYAISRLTVSTANVLRRFKGFNKGKSWAEQIKPFNFYHVGFQTIEENGKAVKPLAPFSNDPQSIVYEPFIDYETGEVKQGSHYFKQLSRTIIEYANHPESKFDGEIGVLERKHVQADSVIYIGKEANSIDEQALDVKRSQEFINKQEIMGNILNMSQKQAEALGVSRSRFHGIKKRIRENEDLNLNTPAVRKLVKKA</sequence>
<evidence type="ECO:0000313" key="10">
    <source>
        <dbReference type="EMBL" id="ABE51543.1"/>
    </source>
</evidence>
<evidence type="ECO:0000256" key="5">
    <source>
        <dbReference type="ARBA" id="ARBA00022705"/>
    </source>
</evidence>
<dbReference type="GO" id="GO:0006260">
    <property type="term" value="P:DNA replication"/>
    <property type="evidence" value="ECO:0007669"/>
    <property type="project" value="UniProtKB-KW"/>
</dbReference>
<dbReference type="InterPro" id="IPR006172">
    <property type="entry name" value="DNA-dir_DNA_pol_B"/>
</dbReference>
<dbReference type="InterPro" id="IPR043502">
    <property type="entry name" value="DNA/RNA_pol_sf"/>
</dbReference>
<dbReference type="RefSeq" id="WP_011498703.1">
    <property type="nucleotide sequence ID" value="NC_007955.1"/>
</dbReference>
<evidence type="ECO:0000256" key="4">
    <source>
        <dbReference type="ARBA" id="ARBA00022695"/>
    </source>
</evidence>
<proteinExistence type="inferred from homology"/>
<dbReference type="EMBL" id="CP000300">
    <property type="protein sequence ID" value="ABE51543.1"/>
    <property type="molecule type" value="Genomic_DNA"/>
</dbReference>
<dbReference type="SUPFAM" id="SSF53098">
    <property type="entry name" value="Ribonuclease H-like"/>
    <property type="match status" value="1"/>
</dbReference>
<keyword evidence="3" id="KW-0808">Transferase</keyword>
<evidence type="ECO:0000256" key="2">
    <source>
        <dbReference type="ARBA" id="ARBA00012417"/>
    </source>
</evidence>
<reference evidence="11" key="1">
    <citation type="journal article" date="2009" name="ISME J.">
        <title>The genome sequence of the psychrophilic archaeon, Methanococcoides burtonii: the role of genome evolution in cold adaptation.</title>
        <authorList>
            <person name="Allen M.A."/>
            <person name="Lauro F.M."/>
            <person name="Williams T.J."/>
            <person name="Burg D."/>
            <person name="Siddiqui K.S."/>
            <person name="De Francisci D."/>
            <person name="Chong K.W."/>
            <person name="Pilak O."/>
            <person name="Chew H.H."/>
            <person name="De Maere M.Z."/>
            <person name="Ting L."/>
            <person name="Katrib M."/>
            <person name="Ng C."/>
            <person name="Sowers K.R."/>
            <person name="Galperin M.Y."/>
            <person name="Anderson I.J."/>
            <person name="Ivanova N."/>
            <person name="Dalin E."/>
            <person name="Martinez M."/>
            <person name="Lapidus A."/>
            <person name="Hauser L."/>
            <person name="Land M."/>
            <person name="Thomas T."/>
            <person name="Cavicchioli R."/>
        </authorList>
    </citation>
    <scope>NUCLEOTIDE SEQUENCE [LARGE SCALE GENOMIC DNA]</scope>
    <source>
        <strain evidence="11">DSM 6242 / NBRC 107633 / OCM 468 / ACE-M</strain>
    </source>
</reference>
<keyword evidence="6 10" id="KW-0239">DNA-directed DNA polymerase</keyword>
<dbReference type="GO" id="GO:0003677">
    <property type="term" value="F:DNA binding"/>
    <property type="evidence" value="ECO:0007669"/>
    <property type="project" value="UniProtKB-KW"/>
</dbReference>
<gene>
    <name evidence="10" type="ordered locus">Mbur_0569</name>
</gene>
<evidence type="ECO:0000313" key="11">
    <source>
        <dbReference type="Proteomes" id="UP000001979"/>
    </source>
</evidence>